<proteinExistence type="predicted"/>
<name>A0AAU9UFK4_EUPED</name>
<organism evidence="1 2">
    <name type="scientific">Euphydryas editha</name>
    <name type="common">Edith's checkerspot</name>
    <dbReference type="NCBI Taxonomy" id="104508"/>
    <lineage>
        <taxon>Eukaryota</taxon>
        <taxon>Metazoa</taxon>
        <taxon>Ecdysozoa</taxon>
        <taxon>Arthropoda</taxon>
        <taxon>Hexapoda</taxon>
        <taxon>Insecta</taxon>
        <taxon>Pterygota</taxon>
        <taxon>Neoptera</taxon>
        <taxon>Endopterygota</taxon>
        <taxon>Lepidoptera</taxon>
        <taxon>Glossata</taxon>
        <taxon>Ditrysia</taxon>
        <taxon>Papilionoidea</taxon>
        <taxon>Nymphalidae</taxon>
        <taxon>Nymphalinae</taxon>
        <taxon>Euphydryas</taxon>
    </lineage>
</organism>
<gene>
    <name evidence="1" type="ORF">EEDITHA_LOCUS13463</name>
</gene>
<dbReference type="EMBL" id="CAKOGL010000019">
    <property type="protein sequence ID" value="CAH2098341.1"/>
    <property type="molecule type" value="Genomic_DNA"/>
</dbReference>
<protein>
    <submittedName>
        <fullName evidence="1">Uncharacterized protein</fullName>
    </submittedName>
</protein>
<dbReference type="PANTHER" id="PTHR46704:SF1">
    <property type="entry name" value="TELOMERE LENGTH REGULATION PROTEIN TEL2 HOMOLOG"/>
    <property type="match status" value="1"/>
</dbReference>
<comment type="caution">
    <text evidence="1">The sequence shown here is derived from an EMBL/GenBank/DDBJ whole genome shotgun (WGS) entry which is preliminary data.</text>
</comment>
<sequence length="517" mass="59093">MIEATAEKPFQRSRIICLPFINAPPTDYDTILTSLLFSIEKCKASNQNTCIVTFDQLLCWKARDITAAADPNTDLSKVVVRLGGFHLFMSFIGAIGYIMSGSGLEDIFKLIYAENCVQHIITRIFEAIHSPLFQQITTKFEEALSMLESKGPTATLWVQYYRLVTLLKHFIEAERSGNWSLHLKTIRNMLPIFHSSGHFLYAKSSHLYLQDMLNLEKIMTPEEFHSFTALGYFTIRRTDKFWSGIMSDQTIEQTLMRMFKSSGGLTHGRGITESTLASWTLGMIRLQDVCEQITEYCNLSMDTSEQHIDYRDSRIQRDNEDLEKIDNWFATHVFTLDCSELICIANGIVASENINCQRAFEIGEDLITNITGSDFQRLSFQRKNKVLPFSAMTSTIEVDKSRVVINPLLLFQRMCISRETVGDVKEYFRYELAPFPLSLFGEDGMRKGTKSSLFNAFTPVERSSNISANSHFVIDGGFLLHKVVWDRNSSFNDITNKYVKYVQKSINTMLALCKHCV</sequence>
<evidence type="ECO:0000313" key="2">
    <source>
        <dbReference type="Proteomes" id="UP001153954"/>
    </source>
</evidence>
<dbReference type="PANTHER" id="PTHR46704">
    <property type="entry name" value="CXC DOMAIN-CONTAINING PROTEIN-RELATED"/>
    <property type="match status" value="1"/>
</dbReference>
<dbReference type="AlphaFoldDB" id="A0AAU9UFK4"/>
<accession>A0AAU9UFK4</accession>
<keyword evidence="2" id="KW-1185">Reference proteome</keyword>
<dbReference type="Proteomes" id="UP001153954">
    <property type="component" value="Unassembled WGS sequence"/>
</dbReference>
<evidence type="ECO:0000313" key="1">
    <source>
        <dbReference type="EMBL" id="CAH2098341.1"/>
    </source>
</evidence>
<reference evidence="1" key="1">
    <citation type="submission" date="2022-03" db="EMBL/GenBank/DDBJ databases">
        <authorList>
            <person name="Tunstrom K."/>
        </authorList>
    </citation>
    <scope>NUCLEOTIDE SEQUENCE</scope>
</reference>